<evidence type="ECO:0000313" key="1">
    <source>
        <dbReference type="EMBL" id="JAP96651.1"/>
    </source>
</evidence>
<protein>
    <submittedName>
        <fullName evidence="1">Uncharacterized protein</fullName>
    </submittedName>
</protein>
<organism evidence="1">
    <name type="scientific">Lygus hesperus</name>
    <name type="common">Western plant bug</name>
    <dbReference type="NCBI Taxonomy" id="30085"/>
    <lineage>
        <taxon>Eukaryota</taxon>
        <taxon>Metazoa</taxon>
        <taxon>Ecdysozoa</taxon>
        <taxon>Arthropoda</taxon>
        <taxon>Hexapoda</taxon>
        <taxon>Insecta</taxon>
        <taxon>Pterygota</taxon>
        <taxon>Neoptera</taxon>
        <taxon>Paraneoptera</taxon>
        <taxon>Hemiptera</taxon>
        <taxon>Heteroptera</taxon>
        <taxon>Panheteroptera</taxon>
        <taxon>Cimicomorpha</taxon>
        <taxon>Miridae</taxon>
        <taxon>Mirini</taxon>
        <taxon>Lygus</taxon>
    </lineage>
</organism>
<reference evidence="1" key="1">
    <citation type="journal article" date="2016" name="Gigascience">
        <title>De novo construction of an expanded transcriptome assembly for the western tarnished plant bug, Lygus hesperus.</title>
        <authorList>
            <person name="Tassone E.E."/>
            <person name="Geib S.M."/>
            <person name="Hall B."/>
            <person name="Fabrick J.A."/>
            <person name="Brent C.S."/>
            <person name="Hull J.J."/>
        </authorList>
    </citation>
    <scope>NUCLEOTIDE SEQUENCE</scope>
</reference>
<dbReference type="EMBL" id="GDHC01021977">
    <property type="protein sequence ID" value="JAP96651.1"/>
    <property type="molecule type" value="Transcribed_RNA"/>
</dbReference>
<sequence>MHRVCERESTNVIFAWIYNNTNTGWQDEWVVAVDCLKHLERDVLTQRVLGEGFDATNNTHLTIGCNTTHISGVKSAVCVKCITCKLWLFVVAFEDKRPT</sequence>
<name>A0A146KMX2_LYGHE</name>
<proteinExistence type="predicted"/>
<dbReference type="AlphaFoldDB" id="A0A146KMX2"/>
<accession>A0A146KMX2</accession>
<gene>
    <name evidence="1" type="ORF">g.30686</name>
</gene>